<reference evidence="3 4" key="1">
    <citation type="journal article" date="2012" name="New Phytol.">
        <title>Insight into trade-off between wood decay and parasitism from the genome of a fungal forest pathogen.</title>
        <authorList>
            <person name="Olson A."/>
            <person name="Aerts A."/>
            <person name="Asiegbu F."/>
            <person name="Belbahri L."/>
            <person name="Bouzid O."/>
            <person name="Broberg A."/>
            <person name="Canback B."/>
            <person name="Coutinho P.M."/>
            <person name="Cullen D."/>
            <person name="Dalman K."/>
            <person name="Deflorio G."/>
            <person name="van Diepen L.T."/>
            <person name="Dunand C."/>
            <person name="Duplessis S."/>
            <person name="Durling M."/>
            <person name="Gonthier P."/>
            <person name="Grimwood J."/>
            <person name="Fossdal C.G."/>
            <person name="Hansson D."/>
            <person name="Henrissat B."/>
            <person name="Hietala A."/>
            <person name="Himmelstrand K."/>
            <person name="Hoffmeister D."/>
            <person name="Hogberg N."/>
            <person name="James T.Y."/>
            <person name="Karlsson M."/>
            <person name="Kohler A."/>
            <person name="Kues U."/>
            <person name="Lee Y.H."/>
            <person name="Lin Y.C."/>
            <person name="Lind M."/>
            <person name="Lindquist E."/>
            <person name="Lombard V."/>
            <person name="Lucas S."/>
            <person name="Lunden K."/>
            <person name="Morin E."/>
            <person name="Murat C."/>
            <person name="Park J."/>
            <person name="Raffaello T."/>
            <person name="Rouze P."/>
            <person name="Salamov A."/>
            <person name="Schmutz J."/>
            <person name="Solheim H."/>
            <person name="Stahlberg J."/>
            <person name="Velez H."/>
            <person name="de Vries R.P."/>
            <person name="Wiebenga A."/>
            <person name="Woodward S."/>
            <person name="Yakovlev I."/>
            <person name="Garbelotto M."/>
            <person name="Martin F."/>
            <person name="Grigoriev I.V."/>
            <person name="Stenlid J."/>
        </authorList>
    </citation>
    <scope>NUCLEOTIDE SEQUENCE [LARGE SCALE GENOMIC DNA]</scope>
    <source>
        <strain evidence="3 4">TC 32-1</strain>
    </source>
</reference>
<dbReference type="GO" id="GO:0008157">
    <property type="term" value="F:protein phosphatase 1 binding"/>
    <property type="evidence" value="ECO:0007669"/>
    <property type="project" value="TreeGrafter"/>
</dbReference>
<dbReference type="GO" id="GO:2001069">
    <property type="term" value="F:glycogen binding"/>
    <property type="evidence" value="ECO:0007669"/>
    <property type="project" value="TreeGrafter"/>
</dbReference>
<proteinExistence type="predicted"/>
<feature type="region of interest" description="Disordered" evidence="1">
    <location>
        <begin position="50"/>
        <end position="112"/>
    </location>
</feature>
<feature type="compositionally biased region" description="Polar residues" evidence="1">
    <location>
        <begin position="660"/>
        <end position="696"/>
    </location>
</feature>
<dbReference type="InterPro" id="IPR050782">
    <property type="entry name" value="PP1_regulatory_subunit_3"/>
</dbReference>
<feature type="region of interest" description="Disordered" evidence="1">
    <location>
        <begin position="627"/>
        <end position="696"/>
    </location>
</feature>
<dbReference type="InParanoid" id="W4KLG4"/>
<organism evidence="3 4">
    <name type="scientific">Heterobasidion irregulare (strain TC 32-1)</name>
    <dbReference type="NCBI Taxonomy" id="747525"/>
    <lineage>
        <taxon>Eukaryota</taxon>
        <taxon>Fungi</taxon>
        <taxon>Dikarya</taxon>
        <taxon>Basidiomycota</taxon>
        <taxon>Agaricomycotina</taxon>
        <taxon>Agaricomycetes</taxon>
        <taxon>Russulales</taxon>
        <taxon>Bondarzewiaceae</taxon>
        <taxon>Heterobasidion</taxon>
        <taxon>Heterobasidion annosum species complex</taxon>
    </lineage>
</organism>
<evidence type="ECO:0000313" key="4">
    <source>
        <dbReference type="Proteomes" id="UP000030671"/>
    </source>
</evidence>
<dbReference type="STRING" id="747525.W4KLG4"/>
<dbReference type="Gene3D" id="2.60.40.2440">
    <property type="entry name" value="Carbohydrate binding type-21 domain"/>
    <property type="match status" value="1"/>
</dbReference>
<feature type="region of interest" description="Disordered" evidence="1">
    <location>
        <begin position="218"/>
        <end position="248"/>
    </location>
</feature>
<sequence>MADVKVLIQDVSGWLLLSYLARAFCSFACPPHPILLYFTHLMPYILSPSPSPSSSSLRSPITFSNERGPGAFTPLATLPRRKSQKKSLFHIPADDDHEPSPPPSPPLITPDDLVQEDLPARISIPFPSSSPLPSPSLYPPNAPKFNRASSHVVLSSGKPLKSSLKSSSASSIADDYARARHARAQSEPATPALVPKNVHFKDQAEGLVSVRLFRRTGRPTAVSSPTNPDDTETETEAEHASNSAFPFPRLPSSLSHAPLAEIDSDLARTSAIPAPSPDLYANIHLESISLPPSRPPILRGTALVRNISFEKQVGVRFTLDNWTTVSEVIGTYAGGVTHSEALAGISATGTVGDLVGALAAGPADPWDRFTFTIRLEDYEARLLERTLFLVARYTVPGQGEWWDNNSGANYRVGFRSRPSSAASDSSPAASARKRGVSVPLPSAGPFTMSAAAPPPQVTQHESRGTFSVSKQQTSTLSPSPLVQSTASVALASRPPPLARAASMPMPFGTRLNLKHYAAPTRVAVPGSNSLNSHLTSASIFSATFGARVVPPVATGSTVKGRMLIHGHPATAIESPEEEIVQSPSVERESIDLGFLFAAQEQASQEDSMKTSSVKEDGEMAARFNADAHSPQSFDGSSSRPARPQLSLNVTPPTPSPPSTNNHSYLGSPERTSPIRSPTRSPNISPNTSQSQLALDPSAVNTSDSMYAAFLRQWCFAQSTPPAVHPRPSALGEVGFVVETPATPGAVGGIGFGMMSGVEAVGWVG</sequence>
<accession>W4KLG4</accession>
<feature type="domain" description="CBM21" evidence="2">
    <location>
        <begin position="275"/>
        <end position="413"/>
    </location>
</feature>
<protein>
    <submittedName>
        <fullName evidence="3">Carbohydrate-binding module family 21 protein</fullName>
    </submittedName>
</protein>
<evidence type="ECO:0000313" key="3">
    <source>
        <dbReference type="EMBL" id="ETW86693.1"/>
    </source>
</evidence>
<dbReference type="OrthoDB" id="1881at2759"/>
<dbReference type="GO" id="GO:0005979">
    <property type="term" value="P:regulation of glycogen biosynthetic process"/>
    <property type="evidence" value="ECO:0007669"/>
    <property type="project" value="TreeGrafter"/>
</dbReference>
<dbReference type="AlphaFoldDB" id="W4KLG4"/>
<dbReference type="InterPro" id="IPR005036">
    <property type="entry name" value="CBM21_dom"/>
</dbReference>
<feature type="region of interest" description="Disordered" evidence="1">
    <location>
        <begin position="416"/>
        <end position="481"/>
    </location>
</feature>
<feature type="compositionally biased region" description="Polar residues" evidence="1">
    <location>
        <begin position="464"/>
        <end position="481"/>
    </location>
</feature>
<feature type="compositionally biased region" description="Basic residues" evidence="1">
    <location>
        <begin position="79"/>
        <end position="88"/>
    </location>
</feature>
<feature type="compositionally biased region" description="Polar residues" evidence="1">
    <location>
        <begin position="629"/>
        <end position="649"/>
    </location>
</feature>
<dbReference type="Proteomes" id="UP000030671">
    <property type="component" value="Unassembled WGS sequence"/>
</dbReference>
<evidence type="ECO:0000256" key="1">
    <source>
        <dbReference type="SAM" id="MobiDB-lite"/>
    </source>
</evidence>
<keyword evidence="4" id="KW-1185">Reference proteome</keyword>
<name>W4KLG4_HETIT</name>
<feature type="compositionally biased region" description="Low complexity" evidence="1">
    <location>
        <begin position="50"/>
        <end position="60"/>
    </location>
</feature>
<feature type="compositionally biased region" description="Low complexity" evidence="1">
    <location>
        <begin position="416"/>
        <end position="430"/>
    </location>
</feature>
<dbReference type="PANTHER" id="PTHR12307">
    <property type="entry name" value="PROTEIN PHOSPHATASE 1 REGULATORY SUBUNIT"/>
    <property type="match status" value="1"/>
</dbReference>
<dbReference type="Pfam" id="PF03370">
    <property type="entry name" value="CBM_21"/>
    <property type="match status" value="1"/>
</dbReference>
<dbReference type="GeneID" id="20667344"/>
<dbReference type="eggNOG" id="KOG3986">
    <property type="taxonomic scope" value="Eukaryota"/>
</dbReference>
<dbReference type="GO" id="GO:0000164">
    <property type="term" value="C:protein phosphatase type 1 complex"/>
    <property type="evidence" value="ECO:0007669"/>
    <property type="project" value="TreeGrafter"/>
</dbReference>
<dbReference type="InterPro" id="IPR038175">
    <property type="entry name" value="CBM21_dom_sf"/>
</dbReference>
<dbReference type="HOGENOM" id="CLU_014459_1_0_1"/>
<evidence type="ECO:0000259" key="2">
    <source>
        <dbReference type="PROSITE" id="PS51159"/>
    </source>
</evidence>
<dbReference type="PROSITE" id="PS51159">
    <property type="entry name" value="CBM21"/>
    <property type="match status" value="1"/>
</dbReference>
<dbReference type="KEGG" id="hir:HETIRDRAFT_149399"/>
<dbReference type="PANTHER" id="PTHR12307:SF36">
    <property type="entry name" value="GLYCOGEN-BINDING SUBUNIT 76A"/>
    <property type="match status" value="1"/>
</dbReference>
<dbReference type="RefSeq" id="XP_009540691.1">
    <property type="nucleotide sequence ID" value="XM_009542396.1"/>
</dbReference>
<gene>
    <name evidence="3" type="ORF">HETIRDRAFT_149399</name>
</gene>
<dbReference type="EMBL" id="KI925454">
    <property type="protein sequence ID" value="ETW86693.1"/>
    <property type="molecule type" value="Genomic_DNA"/>
</dbReference>